<dbReference type="SMART" id="SM00646">
    <property type="entry name" value="Ami_3"/>
    <property type="match status" value="1"/>
</dbReference>
<dbReference type="RefSeq" id="WP_308351582.1">
    <property type="nucleotide sequence ID" value="NZ_CP129971.1"/>
</dbReference>
<dbReference type="FunFam" id="3.40.630.40:FF:000005">
    <property type="entry name" value="N-acetylmuramoyl-L-alanine amidase (AmiA)"/>
    <property type="match status" value="1"/>
</dbReference>
<accession>A0AA51ND96</accession>
<dbReference type="GO" id="GO:0008745">
    <property type="term" value="F:N-acetylmuramoyl-L-alanine amidase activity"/>
    <property type="evidence" value="ECO:0007669"/>
    <property type="project" value="UniProtKB-EC"/>
</dbReference>
<evidence type="ECO:0000313" key="5">
    <source>
        <dbReference type="EMBL" id="WMN13092.1"/>
    </source>
</evidence>
<dbReference type="InterPro" id="IPR002508">
    <property type="entry name" value="MurNAc-LAA_cat"/>
</dbReference>
<evidence type="ECO:0000259" key="4">
    <source>
        <dbReference type="SMART" id="SM00646"/>
    </source>
</evidence>
<feature type="domain" description="MurNAc-LAA" evidence="4">
    <location>
        <begin position="79"/>
        <end position="238"/>
    </location>
</feature>
<dbReference type="AlphaFoldDB" id="A0AA51ND96"/>
<dbReference type="PANTHER" id="PTHR30404">
    <property type="entry name" value="N-ACETYLMURAMOYL-L-ALANINE AMIDASE"/>
    <property type="match status" value="1"/>
</dbReference>
<evidence type="ECO:0000256" key="3">
    <source>
        <dbReference type="ARBA" id="ARBA00022801"/>
    </source>
</evidence>
<dbReference type="Proteomes" id="UP001230496">
    <property type="component" value="Chromosome"/>
</dbReference>
<dbReference type="SUPFAM" id="SSF53187">
    <property type="entry name" value="Zn-dependent exopeptidases"/>
    <property type="match status" value="1"/>
</dbReference>
<dbReference type="EC" id="3.5.1.28" evidence="2"/>
<gene>
    <name evidence="5" type="ORF">QYS49_36100</name>
</gene>
<keyword evidence="3 5" id="KW-0378">Hydrolase</keyword>
<dbReference type="PANTHER" id="PTHR30404:SF0">
    <property type="entry name" value="N-ACETYLMURAMOYL-L-ALANINE AMIDASE AMIC"/>
    <property type="match status" value="1"/>
</dbReference>
<dbReference type="CDD" id="cd02696">
    <property type="entry name" value="MurNAc-LAA"/>
    <property type="match status" value="1"/>
</dbReference>
<evidence type="ECO:0000256" key="1">
    <source>
        <dbReference type="ARBA" id="ARBA00001561"/>
    </source>
</evidence>
<reference evidence="5 6" key="1">
    <citation type="submission" date="2023-08" db="EMBL/GenBank/DDBJ databases">
        <title>Comparative genomics and taxonomic characterization of three novel marine species of genus Marivirga.</title>
        <authorList>
            <person name="Muhammad N."/>
            <person name="Kim S.-G."/>
        </authorList>
    </citation>
    <scope>NUCLEOTIDE SEQUENCE [LARGE SCALE GENOMIC DNA]</scope>
    <source>
        <strain evidence="5 6">BDSF4-3</strain>
    </source>
</reference>
<dbReference type="Pfam" id="PF01520">
    <property type="entry name" value="Amidase_3"/>
    <property type="match status" value="1"/>
</dbReference>
<evidence type="ECO:0000313" key="6">
    <source>
        <dbReference type="Proteomes" id="UP001230496"/>
    </source>
</evidence>
<comment type="catalytic activity">
    <reaction evidence="1">
        <text>Hydrolyzes the link between N-acetylmuramoyl residues and L-amino acid residues in certain cell-wall glycopeptides.</text>
        <dbReference type="EC" id="3.5.1.28"/>
    </reaction>
</comment>
<dbReference type="Gene3D" id="3.40.630.40">
    <property type="entry name" value="Zn-dependent exopeptidases"/>
    <property type="match status" value="1"/>
</dbReference>
<evidence type="ECO:0000256" key="2">
    <source>
        <dbReference type="ARBA" id="ARBA00011901"/>
    </source>
</evidence>
<dbReference type="GO" id="GO:0030288">
    <property type="term" value="C:outer membrane-bounded periplasmic space"/>
    <property type="evidence" value="ECO:0007669"/>
    <property type="project" value="TreeGrafter"/>
</dbReference>
<name>A0AA51ND96_9BACT</name>
<sequence length="248" mass="28035">MVLGSFTNLNKPSYKIDKVVIDAGHGGKDSGTRGVMSKEKDIALEIALELGEIIKEYLPDVEVIYTRTDDNFIELDERSNIANKNGADLFVSIHCNAVDYSDKVHGTETWIMGLHKSESNLNVAKRENSVILMEENYEEKYEGFDPNDPASHILFSLYQNAYLSNSLKLAEKVEYQFDKRVGRHSRGVKQAGFVVLFKSSMPSVLIETGFLSNPKEERYLNDELGQTYIASGIFRAVRDYKVEIESMN</sequence>
<dbReference type="KEGG" id="msaa:QYS49_36100"/>
<proteinExistence type="predicted"/>
<dbReference type="EMBL" id="CP129971">
    <property type="protein sequence ID" value="WMN13092.1"/>
    <property type="molecule type" value="Genomic_DNA"/>
</dbReference>
<dbReference type="InterPro" id="IPR050695">
    <property type="entry name" value="N-acetylmuramoyl_amidase_3"/>
</dbReference>
<keyword evidence="6" id="KW-1185">Reference proteome</keyword>
<organism evidence="5 6">
    <name type="scientific">Marivirga salinarum</name>
    <dbReference type="NCBI Taxonomy" id="3059078"/>
    <lineage>
        <taxon>Bacteria</taxon>
        <taxon>Pseudomonadati</taxon>
        <taxon>Bacteroidota</taxon>
        <taxon>Cytophagia</taxon>
        <taxon>Cytophagales</taxon>
        <taxon>Marivirgaceae</taxon>
        <taxon>Marivirga</taxon>
    </lineage>
</organism>
<protein>
    <recommendedName>
        <fullName evidence="2">N-acetylmuramoyl-L-alanine amidase</fullName>
        <ecNumber evidence="2">3.5.1.28</ecNumber>
    </recommendedName>
</protein>
<dbReference type="GO" id="GO:0009253">
    <property type="term" value="P:peptidoglycan catabolic process"/>
    <property type="evidence" value="ECO:0007669"/>
    <property type="project" value="InterPro"/>
</dbReference>